<dbReference type="AlphaFoldDB" id="A0AAD3NRW0"/>
<sequence length="126" mass="13288">MGYLEWTKLGGMVPIEQAQLSIVPLANRPGCHPCLYNRLCLCGLCERALANRPGLCRVGGPLLFYGPWQGPRTNGLCSGSRRGIDLAQEEMLGGSTQPGPEAAYASALTVADSTAYASEKASTETG</sequence>
<dbReference type="EMBL" id="BSEH01000411">
    <property type="protein sequence ID" value="GLJ58521.1"/>
    <property type="molecule type" value="Genomic_DNA"/>
</dbReference>
<reference evidence="2" key="1">
    <citation type="submission" date="2022-12" db="EMBL/GenBank/DDBJ databases">
        <title>Chromosome-Level Genome Assembly of Japanese Cedar (Cryptomeriajaponica D. Don).</title>
        <authorList>
            <person name="Fujino T."/>
            <person name="Yamaguchi K."/>
            <person name="Yokoyama T."/>
            <person name="Hamanaka T."/>
            <person name="Harazono Y."/>
            <person name="Kamada H."/>
            <person name="Kobayashi W."/>
            <person name="Ujino-Ihara T."/>
            <person name="Uchiyama K."/>
            <person name="Matsumoto A."/>
            <person name="Izuno A."/>
            <person name="Tsumura Y."/>
            <person name="Toyoda A."/>
            <person name="Shigenobu S."/>
            <person name="Moriguchi Y."/>
            <person name="Ueno S."/>
            <person name="Kasahara M."/>
        </authorList>
    </citation>
    <scope>NUCLEOTIDE SEQUENCE</scope>
</reference>
<name>A0AAD3NRW0_CRYJA</name>
<gene>
    <name evidence="1" type="ORF">SUGI_1424780</name>
    <name evidence="2" type="ORF">SUGI_1455470</name>
</gene>
<accession>A0AAD3NRW0</accession>
<proteinExistence type="predicted"/>
<dbReference type="EMBL" id="BSEH01000306">
    <property type="protein sequence ID" value="GLJ58241.1"/>
    <property type="molecule type" value="Genomic_DNA"/>
</dbReference>
<keyword evidence="3" id="KW-1185">Reference proteome</keyword>
<protein>
    <submittedName>
        <fullName evidence="2">Uncharacterized protein</fullName>
    </submittedName>
</protein>
<dbReference type="Proteomes" id="UP001234787">
    <property type="component" value="Unassembled WGS sequence"/>
</dbReference>
<evidence type="ECO:0000313" key="2">
    <source>
        <dbReference type="EMBL" id="GLJ58521.1"/>
    </source>
</evidence>
<evidence type="ECO:0000313" key="1">
    <source>
        <dbReference type="EMBL" id="GLJ58241.1"/>
    </source>
</evidence>
<comment type="caution">
    <text evidence="2">The sequence shown here is derived from an EMBL/GenBank/DDBJ whole genome shotgun (WGS) entry which is preliminary data.</text>
</comment>
<evidence type="ECO:0000313" key="3">
    <source>
        <dbReference type="Proteomes" id="UP001234787"/>
    </source>
</evidence>
<organism evidence="2 3">
    <name type="scientific">Cryptomeria japonica</name>
    <name type="common">Japanese cedar</name>
    <name type="synonym">Cupressus japonica</name>
    <dbReference type="NCBI Taxonomy" id="3369"/>
    <lineage>
        <taxon>Eukaryota</taxon>
        <taxon>Viridiplantae</taxon>
        <taxon>Streptophyta</taxon>
        <taxon>Embryophyta</taxon>
        <taxon>Tracheophyta</taxon>
        <taxon>Spermatophyta</taxon>
        <taxon>Pinopsida</taxon>
        <taxon>Pinidae</taxon>
        <taxon>Conifers II</taxon>
        <taxon>Cupressales</taxon>
        <taxon>Cupressaceae</taxon>
        <taxon>Cryptomeria</taxon>
    </lineage>
</organism>